<evidence type="ECO:0000256" key="9">
    <source>
        <dbReference type="ARBA" id="ARBA00022777"/>
    </source>
</evidence>
<sequence length="327" mass="36645">MLGENMMSSFYEALAKNPRENCRVLSIQSHVVHGYAGNKCSVFPLQLHGFEVDPINSVQFSNHAGTLFENVAYKYVRGQTLDDAHLSDLYEGLKLNDINEYSYILTGYCGNPSFLLKIADIVRDVKKRNPDVIFVCDPVLGDNGRYYTPKELMPIYRDMLIPLANVITPNVFELSELSGRAITNETECLSAIAAMHEKGVQTVVVTSGLETPTTKFCYGSKIIELGKPPIQYRFDIPTLPGMFVGTGDVFTSLLVVWLEKLDGDMKGAVERVIGSLQGLLRRTVEKLYASNPGPDYRPDVRDLELRLVQSRTDLLLPRFPIKTTKIR</sequence>
<evidence type="ECO:0000256" key="8">
    <source>
        <dbReference type="ARBA" id="ARBA00022741"/>
    </source>
</evidence>
<evidence type="ECO:0000256" key="10">
    <source>
        <dbReference type="ARBA" id="ARBA00022840"/>
    </source>
</evidence>
<keyword evidence="10" id="KW-0067">ATP-binding</keyword>
<name>A0A0B2VWV1_TOXCA</name>
<evidence type="ECO:0000259" key="15">
    <source>
        <dbReference type="Pfam" id="PF08543"/>
    </source>
</evidence>
<comment type="pathway">
    <text evidence="3">Cofactor metabolism; pyridoxal 5'-phosphate salvage; pyridoxal 5'-phosphate from pyridoxal: step 1/1.</text>
</comment>
<comment type="pathway">
    <text evidence="2">Cofactor metabolism; pyridoxal 5'-phosphate salvage; pyridoxine 5'-phosphate from pyridoxine: step 1/1.</text>
</comment>
<dbReference type="InterPro" id="IPR004625">
    <property type="entry name" value="PyrdxlKinase"/>
</dbReference>
<keyword evidence="17" id="KW-1185">Reference proteome</keyword>
<dbReference type="PANTHER" id="PTHR10534:SF2">
    <property type="entry name" value="PYRIDOXAL KINASE"/>
    <property type="match status" value="1"/>
</dbReference>
<comment type="catalytic activity">
    <reaction evidence="13">
        <text>pyridoxal + ATP = pyridoxal 5'-phosphate + ADP + H(+)</text>
        <dbReference type="Rhea" id="RHEA:10224"/>
        <dbReference type="ChEBI" id="CHEBI:15378"/>
        <dbReference type="ChEBI" id="CHEBI:17310"/>
        <dbReference type="ChEBI" id="CHEBI:30616"/>
        <dbReference type="ChEBI" id="CHEBI:456216"/>
        <dbReference type="ChEBI" id="CHEBI:597326"/>
        <dbReference type="EC" id="2.7.1.35"/>
    </reaction>
    <physiologicalReaction direction="left-to-right" evidence="13">
        <dbReference type="Rhea" id="RHEA:10225"/>
    </physiologicalReaction>
</comment>
<evidence type="ECO:0000256" key="7">
    <source>
        <dbReference type="ARBA" id="ARBA00022679"/>
    </source>
</evidence>
<dbReference type="SUPFAM" id="SSF53613">
    <property type="entry name" value="Ribokinase-like"/>
    <property type="match status" value="1"/>
</dbReference>
<dbReference type="STRING" id="6265.A0A0B2VWV1"/>
<comment type="caution">
    <text evidence="16">The sequence shown here is derived from an EMBL/GenBank/DDBJ whole genome shotgun (WGS) entry which is preliminary data.</text>
</comment>
<comment type="similarity">
    <text evidence="4">Belongs to the pyridoxine kinase family.</text>
</comment>
<dbReference type="EC" id="2.7.1.35" evidence="5"/>
<evidence type="ECO:0000313" key="17">
    <source>
        <dbReference type="Proteomes" id="UP000031036"/>
    </source>
</evidence>
<evidence type="ECO:0000256" key="3">
    <source>
        <dbReference type="ARBA" id="ARBA00005210"/>
    </source>
</evidence>
<evidence type="ECO:0000313" key="16">
    <source>
        <dbReference type="EMBL" id="KHN85792.1"/>
    </source>
</evidence>
<gene>
    <name evidence="16" type="primary">F57C9.1</name>
    <name evidence="16" type="ORF">Tcan_03505</name>
</gene>
<dbReference type="GO" id="GO:0005524">
    <property type="term" value="F:ATP binding"/>
    <property type="evidence" value="ECO:0007669"/>
    <property type="project" value="UniProtKB-KW"/>
</dbReference>
<evidence type="ECO:0000256" key="4">
    <source>
        <dbReference type="ARBA" id="ARBA00008805"/>
    </source>
</evidence>
<evidence type="ECO:0000256" key="11">
    <source>
        <dbReference type="ARBA" id="ARBA00032808"/>
    </source>
</evidence>
<dbReference type="OMA" id="HTQYGQW"/>
<dbReference type="Pfam" id="PF08543">
    <property type="entry name" value="Phos_pyr_kin"/>
    <property type="match status" value="1"/>
</dbReference>
<evidence type="ECO:0000256" key="5">
    <source>
        <dbReference type="ARBA" id="ARBA00012104"/>
    </source>
</evidence>
<dbReference type="CDD" id="cd01173">
    <property type="entry name" value="pyridoxal_pyridoxamine_kinase"/>
    <property type="match status" value="1"/>
</dbReference>
<dbReference type="InterPro" id="IPR013749">
    <property type="entry name" value="PM/HMP-P_kinase-1"/>
</dbReference>
<dbReference type="NCBIfam" id="TIGR00687">
    <property type="entry name" value="pyridox_kin"/>
    <property type="match status" value="1"/>
</dbReference>
<dbReference type="Proteomes" id="UP000031036">
    <property type="component" value="Unassembled WGS sequence"/>
</dbReference>
<dbReference type="InterPro" id="IPR029056">
    <property type="entry name" value="Ribokinase-like"/>
</dbReference>
<keyword evidence="7" id="KW-0808">Transferase</keyword>
<dbReference type="EMBL" id="JPKZ01000729">
    <property type="protein sequence ID" value="KHN85792.1"/>
    <property type="molecule type" value="Genomic_DNA"/>
</dbReference>
<protein>
    <recommendedName>
        <fullName evidence="6">Pyridoxal kinase</fullName>
        <ecNumber evidence="5">2.7.1.35</ecNumber>
    </recommendedName>
    <alternativeName>
        <fullName evidence="11">Pyridoxine kinase</fullName>
    </alternativeName>
</protein>
<organism evidence="16 17">
    <name type="scientific">Toxocara canis</name>
    <name type="common">Canine roundworm</name>
    <dbReference type="NCBI Taxonomy" id="6265"/>
    <lineage>
        <taxon>Eukaryota</taxon>
        <taxon>Metazoa</taxon>
        <taxon>Ecdysozoa</taxon>
        <taxon>Nematoda</taxon>
        <taxon>Chromadorea</taxon>
        <taxon>Rhabditida</taxon>
        <taxon>Spirurina</taxon>
        <taxon>Ascaridomorpha</taxon>
        <taxon>Ascaridoidea</taxon>
        <taxon>Toxocaridae</taxon>
        <taxon>Toxocara</taxon>
    </lineage>
</organism>
<dbReference type="PANTHER" id="PTHR10534">
    <property type="entry name" value="PYRIDOXAL KINASE"/>
    <property type="match status" value="1"/>
</dbReference>
<accession>A0A0B2VWV1</accession>
<comment type="catalytic activity">
    <reaction evidence="12">
        <text>pyridoxamine + ATP = pyridoxamine 5'-phosphate + ADP + H(+)</text>
        <dbReference type="Rhea" id="RHEA:25104"/>
        <dbReference type="ChEBI" id="CHEBI:15378"/>
        <dbReference type="ChEBI" id="CHEBI:30616"/>
        <dbReference type="ChEBI" id="CHEBI:57761"/>
        <dbReference type="ChEBI" id="CHEBI:58451"/>
        <dbReference type="ChEBI" id="CHEBI:456216"/>
        <dbReference type="EC" id="2.7.1.35"/>
    </reaction>
    <physiologicalReaction direction="left-to-right" evidence="12">
        <dbReference type="Rhea" id="RHEA:25105"/>
    </physiologicalReaction>
</comment>
<evidence type="ECO:0000256" key="13">
    <source>
        <dbReference type="ARBA" id="ARBA00047377"/>
    </source>
</evidence>
<dbReference type="GO" id="GO:0009443">
    <property type="term" value="P:pyridoxal 5'-phosphate salvage"/>
    <property type="evidence" value="ECO:0007669"/>
    <property type="project" value="InterPro"/>
</dbReference>
<dbReference type="Gene3D" id="3.40.1190.20">
    <property type="match status" value="1"/>
</dbReference>
<keyword evidence="8" id="KW-0547">Nucleotide-binding</keyword>
<dbReference type="UniPathway" id="UPA01068">
    <property type="reaction ID" value="UER00298"/>
</dbReference>
<reference evidence="16 17" key="1">
    <citation type="submission" date="2014-11" db="EMBL/GenBank/DDBJ databases">
        <title>Genetic blueprint of the zoonotic pathogen Toxocara canis.</title>
        <authorList>
            <person name="Zhu X.-Q."/>
            <person name="Korhonen P.K."/>
            <person name="Cai H."/>
            <person name="Young N.D."/>
            <person name="Nejsum P."/>
            <person name="von Samson-Himmelstjerna G."/>
            <person name="Boag P.R."/>
            <person name="Tan P."/>
            <person name="Li Q."/>
            <person name="Min J."/>
            <person name="Yang Y."/>
            <person name="Wang X."/>
            <person name="Fang X."/>
            <person name="Hall R.S."/>
            <person name="Hofmann A."/>
            <person name="Sternberg P.W."/>
            <person name="Jex A.R."/>
            <person name="Gasser R.B."/>
        </authorList>
    </citation>
    <scope>NUCLEOTIDE SEQUENCE [LARGE SCALE GENOMIC DNA]</scope>
    <source>
        <strain evidence="16">PN_DK_2014</strain>
    </source>
</reference>
<evidence type="ECO:0000256" key="12">
    <source>
        <dbReference type="ARBA" id="ARBA00047310"/>
    </source>
</evidence>
<dbReference type="GO" id="GO:0005829">
    <property type="term" value="C:cytosol"/>
    <property type="evidence" value="ECO:0007669"/>
    <property type="project" value="TreeGrafter"/>
</dbReference>
<proteinExistence type="inferred from homology"/>
<comment type="pathway">
    <text evidence="1">Cofactor metabolism; pyridoxal 5'-phosphate salvage; pyridoxamine 5'-phosphate from pyridoxamine: step 1/1.</text>
</comment>
<keyword evidence="9 16" id="KW-0418">Kinase</keyword>
<dbReference type="AlphaFoldDB" id="A0A0B2VWV1"/>
<evidence type="ECO:0000256" key="2">
    <source>
        <dbReference type="ARBA" id="ARBA00004835"/>
    </source>
</evidence>
<comment type="catalytic activity">
    <reaction evidence="14">
        <text>pyridoxine + ATP = pyridoxine 5'-phosphate + ADP + H(+)</text>
        <dbReference type="Rhea" id="RHEA:25108"/>
        <dbReference type="ChEBI" id="CHEBI:15378"/>
        <dbReference type="ChEBI" id="CHEBI:16709"/>
        <dbReference type="ChEBI" id="CHEBI:30616"/>
        <dbReference type="ChEBI" id="CHEBI:58589"/>
        <dbReference type="ChEBI" id="CHEBI:456216"/>
        <dbReference type="EC" id="2.7.1.35"/>
    </reaction>
    <physiologicalReaction direction="left-to-right" evidence="14">
        <dbReference type="Rhea" id="RHEA:25109"/>
    </physiologicalReaction>
</comment>
<evidence type="ECO:0000256" key="1">
    <source>
        <dbReference type="ARBA" id="ARBA00004750"/>
    </source>
</evidence>
<evidence type="ECO:0000256" key="14">
    <source>
        <dbReference type="ARBA" id="ARBA00048524"/>
    </source>
</evidence>
<feature type="domain" description="Pyridoxamine kinase/Phosphomethylpyrimidine kinase" evidence="15">
    <location>
        <begin position="118"/>
        <end position="271"/>
    </location>
</feature>
<dbReference type="OrthoDB" id="2104723at2759"/>
<evidence type="ECO:0000256" key="6">
    <source>
        <dbReference type="ARBA" id="ARBA00018134"/>
    </source>
</evidence>
<dbReference type="GO" id="GO:0008478">
    <property type="term" value="F:pyridoxal kinase activity"/>
    <property type="evidence" value="ECO:0007669"/>
    <property type="project" value="UniProtKB-EC"/>
</dbReference>